<dbReference type="GO" id="GO:0033897">
    <property type="term" value="F:ribonuclease T2 activity"/>
    <property type="evidence" value="ECO:0007669"/>
    <property type="project" value="InterPro"/>
</dbReference>
<dbReference type="SUPFAM" id="SSF55895">
    <property type="entry name" value="Ribonuclease Rh-like"/>
    <property type="match status" value="1"/>
</dbReference>
<dbReference type="Proteomes" id="UP000290809">
    <property type="component" value="Unassembled WGS sequence"/>
</dbReference>
<dbReference type="AlphaFoldDB" id="A0A430PX47"/>
<dbReference type="EMBL" id="QMKO01004723">
    <property type="protein sequence ID" value="RTG79968.1"/>
    <property type="molecule type" value="Genomic_DNA"/>
</dbReference>
<gene>
    <name evidence="1" type="ORF">DC041_0012424</name>
</gene>
<comment type="caution">
    <text evidence="1">The sequence shown here is derived from an EMBL/GenBank/DDBJ whole genome shotgun (WGS) entry which is preliminary data.</text>
</comment>
<organism evidence="1 2">
    <name type="scientific">Schistosoma bovis</name>
    <name type="common">Blood fluke</name>
    <dbReference type="NCBI Taxonomy" id="6184"/>
    <lineage>
        <taxon>Eukaryota</taxon>
        <taxon>Metazoa</taxon>
        <taxon>Spiralia</taxon>
        <taxon>Lophotrochozoa</taxon>
        <taxon>Platyhelminthes</taxon>
        <taxon>Trematoda</taxon>
        <taxon>Digenea</taxon>
        <taxon>Strigeidida</taxon>
        <taxon>Schistosomatoidea</taxon>
        <taxon>Schistosomatidae</taxon>
        <taxon>Schistosoma</taxon>
    </lineage>
</organism>
<name>A0A430PX47_SCHBO</name>
<feature type="non-terminal residue" evidence="1">
    <location>
        <position position="1"/>
    </location>
</feature>
<protein>
    <submittedName>
        <fullName evidence="1">Uncharacterized protein</fullName>
    </submittedName>
</protein>
<keyword evidence="2" id="KW-1185">Reference proteome</keyword>
<evidence type="ECO:0000313" key="2">
    <source>
        <dbReference type="Proteomes" id="UP000290809"/>
    </source>
</evidence>
<evidence type="ECO:0000313" key="1">
    <source>
        <dbReference type="EMBL" id="RTG79968.1"/>
    </source>
</evidence>
<sequence>RLSKNGIKPDQSKQYNGKVRLLEEVSVCLNLTHNFTDCPPIGNCLEKFLFPPFEQLRKLNGV</sequence>
<dbReference type="GO" id="GO:0003723">
    <property type="term" value="F:RNA binding"/>
    <property type="evidence" value="ECO:0007669"/>
    <property type="project" value="InterPro"/>
</dbReference>
<reference evidence="1 2" key="1">
    <citation type="journal article" date="2019" name="PLoS Pathog.">
        <title>Genome sequence of the bovine parasite Schistosoma bovis Tanzania.</title>
        <authorList>
            <person name="Oey H."/>
            <person name="Zakrzewski M."/>
            <person name="Gobert G."/>
            <person name="Gravermann K."/>
            <person name="Stoye J."/>
            <person name="Jones M."/>
            <person name="Mcmanus D."/>
            <person name="Krause L."/>
        </authorList>
    </citation>
    <scope>NUCLEOTIDE SEQUENCE [LARGE SCALE GENOMIC DNA]</scope>
    <source>
        <strain evidence="1 2">TAN1997</strain>
    </source>
</reference>
<proteinExistence type="predicted"/>
<dbReference type="InterPro" id="IPR036430">
    <property type="entry name" value="RNase_T2-like_sf"/>
</dbReference>
<accession>A0A430PX47</accession>